<dbReference type="PANTHER" id="PTHR42820">
    <property type="entry name" value="SHORT-CHAIN DEHYDROGENASE REDUCTASE"/>
    <property type="match status" value="1"/>
</dbReference>
<evidence type="ECO:0000313" key="2">
    <source>
        <dbReference type="EMBL" id="KAH7373412.1"/>
    </source>
</evidence>
<dbReference type="PRINTS" id="PR00080">
    <property type="entry name" value="SDRFAMILY"/>
</dbReference>
<dbReference type="OMA" id="ITHHKIA"/>
<dbReference type="Gene3D" id="3.40.50.720">
    <property type="entry name" value="NAD(P)-binding Rossmann-like Domain"/>
    <property type="match status" value="1"/>
</dbReference>
<dbReference type="Pfam" id="PF13561">
    <property type="entry name" value="adh_short_C2"/>
    <property type="match status" value="1"/>
</dbReference>
<dbReference type="InterPro" id="IPR036291">
    <property type="entry name" value="NAD(P)-bd_dom_sf"/>
</dbReference>
<accession>A0A8T2SUD9</accession>
<proteinExistence type="inferred from homology"/>
<name>A0A8T2SUD9_CERRI</name>
<evidence type="ECO:0000256" key="1">
    <source>
        <dbReference type="ARBA" id="ARBA00006484"/>
    </source>
</evidence>
<reference evidence="2" key="1">
    <citation type="submission" date="2021-08" db="EMBL/GenBank/DDBJ databases">
        <title>WGS assembly of Ceratopteris richardii.</title>
        <authorList>
            <person name="Marchant D.B."/>
            <person name="Chen G."/>
            <person name="Jenkins J."/>
            <person name="Shu S."/>
            <person name="Leebens-Mack J."/>
            <person name="Grimwood J."/>
            <person name="Schmutz J."/>
            <person name="Soltis P."/>
            <person name="Soltis D."/>
            <person name="Chen Z.-H."/>
        </authorList>
    </citation>
    <scope>NUCLEOTIDE SEQUENCE</scope>
    <source>
        <strain evidence="2">Whitten #5841</strain>
        <tissue evidence="2">Leaf</tissue>
    </source>
</reference>
<dbReference type="Proteomes" id="UP000825935">
    <property type="component" value="Chromosome 17"/>
</dbReference>
<dbReference type="FunFam" id="3.40.50.720:FF:000084">
    <property type="entry name" value="Short-chain dehydrogenase reductase"/>
    <property type="match status" value="1"/>
</dbReference>
<protein>
    <submittedName>
        <fullName evidence="2">Uncharacterized protein</fullName>
    </submittedName>
</protein>
<dbReference type="InterPro" id="IPR002347">
    <property type="entry name" value="SDR_fam"/>
</dbReference>
<dbReference type="PRINTS" id="PR00081">
    <property type="entry name" value="GDHRDH"/>
</dbReference>
<evidence type="ECO:0000313" key="3">
    <source>
        <dbReference type="Proteomes" id="UP000825935"/>
    </source>
</evidence>
<gene>
    <name evidence="2" type="ORF">KP509_17G054500</name>
</gene>
<comment type="caution">
    <text evidence="2">The sequence shown here is derived from an EMBL/GenBank/DDBJ whole genome shotgun (WGS) entry which is preliminary data.</text>
</comment>
<dbReference type="EMBL" id="CM035422">
    <property type="protein sequence ID" value="KAH7373412.1"/>
    <property type="molecule type" value="Genomic_DNA"/>
</dbReference>
<sequence length="355" mass="38386">MVYIILYKPLCCFIDQHCLKRPGFVSITHHKIAHAFKYIEINFKCPYMSILIILRESSKLGITNSHQIISSMFIIFHSFNARSFHHKRKVCGTGSMLIGKVAIITGGARGIGEAAVRLFVENGAMVVIADILDEEGKKLAEEMGAHTCAFHHCDVAVESDIEALVAFTVLKWGKLDIMYNNAGITLNGEGEGVLNMDMDKFDHIMSINLRGMALGVKHAANAMVNAGTRGVIICTGSTASVMAGMAPVAYTISKHAILGLVRAAASDLGKYGIRVNCISPAPLTTPLLLEFFRHAFGNQNSSMEDARAWGDSFSNLKGHSLSPLDVALSALYLASDDSNFVSGLNLMVDGGFTIT</sequence>
<comment type="similarity">
    <text evidence="1">Belongs to the short-chain dehydrogenases/reductases (SDR) family.</text>
</comment>
<dbReference type="OrthoDB" id="294295at2759"/>
<dbReference type="SUPFAM" id="SSF51735">
    <property type="entry name" value="NAD(P)-binding Rossmann-fold domains"/>
    <property type="match status" value="1"/>
</dbReference>
<dbReference type="PANTHER" id="PTHR42820:SF1">
    <property type="entry name" value="SHORT-CHAIN DEHYDROGENASE_REDUCTASE FAMILY PROTEIN"/>
    <property type="match status" value="1"/>
</dbReference>
<keyword evidence="3" id="KW-1185">Reference proteome</keyword>
<organism evidence="2 3">
    <name type="scientific">Ceratopteris richardii</name>
    <name type="common">Triangle waterfern</name>
    <dbReference type="NCBI Taxonomy" id="49495"/>
    <lineage>
        <taxon>Eukaryota</taxon>
        <taxon>Viridiplantae</taxon>
        <taxon>Streptophyta</taxon>
        <taxon>Embryophyta</taxon>
        <taxon>Tracheophyta</taxon>
        <taxon>Polypodiopsida</taxon>
        <taxon>Polypodiidae</taxon>
        <taxon>Polypodiales</taxon>
        <taxon>Pteridineae</taxon>
        <taxon>Pteridaceae</taxon>
        <taxon>Parkerioideae</taxon>
        <taxon>Ceratopteris</taxon>
    </lineage>
</organism>
<dbReference type="AlphaFoldDB" id="A0A8T2SUD9"/>
<feature type="non-terminal residue" evidence="2">
    <location>
        <position position="355"/>
    </location>
</feature>